<proteinExistence type="predicted"/>
<name>A0A7J7MIP0_9MAGN</name>
<dbReference type="Proteomes" id="UP000541444">
    <property type="component" value="Unassembled WGS sequence"/>
</dbReference>
<sequence>TIFSLHTFFQCNNCHIYCSKSNRPRIFCYGDPECIIVTEVESFKQIGLQIDPD</sequence>
<keyword evidence="2" id="KW-1185">Reference proteome</keyword>
<comment type="caution">
    <text evidence="1">The sequence shown here is derived from an EMBL/GenBank/DDBJ whole genome shotgun (WGS) entry which is preliminary data.</text>
</comment>
<dbReference type="EMBL" id="JACGCM010001471">
    <property type="protein sequence ID" value="KAF6154644.1"/>
    <property type="molecule type" value="Genomic_DNA"/>
</dbReference>
<gene>
    <name evidence="1" type="ORF">GIB67_000528</name>
</gene>
<evidence type="ECO:0000313" key="2">
    <source>
        <dbReference type="Proteomes" id="UP000541444"/>
    </source>
</evidence>
<reference evidence="1 2" key="1">
    <citation type="journal article" date="2020" name="IScience">
        <title>Genome Sequencing of the Endangered Kingdonia uniflora (Circaeasteraceae, Ranunculales) Reveals Potential Mechanisms of Evolutionary Specialization.</title>
        <authorList>
            <person name="Sun Y."/>
            <person name="Deng T."/>
            <person name="Zhang A."/>
            <person name="Moore M.J."/>
            <person name="Landis J.B."/>
            <person name="Lin N."/>
            <person name="Zhang H."/>
            <person name="Zhang X."/>
            <person name="Huang J."/>
            <person name="Zhang X."/>
            <person name="Sun H."/>
            <person name="Wang H."/>
        </authorList>
    </citation>
    <scope>NUCLEOTIDE SEQUENCE [LARGE SCALE GENOMIC DNA]</scope>
    <source>
        <strain evidence="1">TB1705</strain>
        <tissue evidence="1">Leaf</tissue>
    </source>
</reference>
<feature type="non-terminal residue" evidence="1">
    <location>
        <position position="1"/>
    </location>
</feature>
<dbReference type="AlphaFoldDB" id="A0A7J7MIP0"/>
<protein>
    <submittedName>
        <fullName evidence="1">Uncharacterized protein</fullName>
    </submittedName>
</protein>
<evidence type="ECO:0000313" key="1">
    <source>
        <dbReference type="EMBL" id="KAF6154644.1"/>
    </source>
</evidence>
<organism evidence="1 2">
    <name type="scientific">Kingdonia uniflora</name>
    <dbReference type="NCBI Taxonomy" id="39325"/>
    <lineage>
        <taxon>Eukaryota</taxon>
        <taxon>Viridiplantae</taxon>
        <taxon>Streptophyta</taxon>
        <taxon>Embryophyta</taxon>
        <taxon>Tracheophyta</taxon>
        <taxon>Spermatophyta</taxon>
        <taxon>Magnoliopsida</taxon>
        <taxon>Ranunculales</taxon>
        <taxon>Circaeasteraceae</taxon>
        <taxon>Kingdonia</taxon>
    </lineage>
</organism>
<accession>A0A7J7MIP0</accession>